<gene>
    <name evidence="1" type="ORF">JF888_05235</name>
</gene>
<dbReference type="Pfam" id="PF13177">
    <property type="entry name" value="DNA_pol3_delta2"/>
    <property type="match status" value="1"/>
</dbReference>
<dbReference type="PANTHER" id="PTHR11669">
    <property type="entry name" value="REPLICATION FACTOR C / DNA POLYMERASE III GAMMA-TAU SUBUNIT"/>
    <property type="match status" value="1"/>
</dbReference>
<evidence type="ECO:0000313" key="2">
    <source>
        <dbReference type="Proteomes" id="UP000620075"/>
    </source>
</evidence>
<dbReference type="SUPFAM" id="SSF52540">
    <property type="entry name" value="P-loop containing nucleoside triphosphate hydrolases"/>
    <property type="match status" value="1"/>
</dbReference>
<accession>A0A934KFQ0</accession>
<dbReference type="EMBL" id="JAEKNQ010000021">
    <property type="protein sequence ID" value="MBJ7602581.1"/>
    <property type="molecule type" value="Genomic_DNA"/>
</dbReference>
<dbReference type="AlphaFoldDB" id="A0A934KFQ0"/>
<protein>
    <recommendedName>
        <fullName evidence="3">DNA polymerase III subunit delta</fullName>
    </recommendedName>
</protein>
<dbReference type="RefSeq" id="WP_338177187.1">
    <property type="nucleotide sequence ID" value="NZ_JAEKNQ010000021.1"/>
</dbReference>
<name>A0A934KFQ0_9BACT</name>
<evidence type="ECO:0008006" key="3">
    <source>
        <dbReference type="Google" id="ProtNLM"/>
    </source>
</evidence>
<dbReference type="Gene3D" id="3.40.50.300">
    <property type="entry name" value="P-loop containing nucleotide triphosphate hydrolases"/>
    <property type="match status" value="1"/>
</dbReference>
<proteinExistence type="predicted"/>
<dbReference type="GO" id="GO:0006261">
    <property type="term" value="P:DNA-templated DNA replication"/>
    <property type="evidence" value="ECO:0007669"/>
    <property type="project" value="TreeGrafter"/>
</dbReference>
<sequence length="319" mass="35719">MQPGPFSEIAGHERARDLLGQQLETGRLSHAYLFTGEPQLGKTAVARALARALLPEAPLARHPDYWEDDRRDNLKLDEIRLLPDKQPEFHQQSLQAFLSLKPAVGRLRVAVISNVGRLADPVQGILLKTLEEPHPNRLIILTTPSLSPFVVLPTVASRCQRVAFHPVPLTRVSELLRGRGVDAERAEELAALSRGRPGWALNAAQDPDLLQRNRHWVERLAELFGAPADAALHLAQELDAANFAWRASDRTREEPAVFALSGWQLELRRRMLSEPAARQAAWARLLELSYDTLGYLEQNVSPRLALECFLLEARRLEAA</sequence>
<comment type="caution">
    <text evidence="1">The sequence shown here is derived from an EMBL/GenBank/DDBJ whole genome shotgun (WGS) entry which is preliminary data.</text>
</comment>
<evidence type="ECO:0000313" key="1">
    <source>
        <dbReference type="EMBL" id="MBJ7602581.1"/>
    </source>
</evidence>
<reference evidence="1 2" key="1">
    <citation type="submission" date="2020-10" db="EMBL/GenBank/DDBJ databases">
        <title>Ca. Dormibacterota MAGs.</title>
        <authorList>
            <person name="Montgomery K."/>
        </authorList>
    </citation>
    <scope>NUCLEOTIDE SEQUENCE [LARGE SCALE GENOMIC DNA]</scope>
    <source>
        <strain evidence="1">SC8811_S16_3</strain>
    </source>
</reference>
<dbReference type="InterPro" id="IPR027417">
    <property type="entry name" value="P-loop_NTPase"/>
</dbReference>
<dbReference type="Proteomes" id="UP000620075">
    <property type="component" value="Unassembled WGS sequence"/>
</dbReference>
<dbReference type="InterPro" id="IPR050238">
    <property type="entry name" value="DNA_Rep/Repair_Clamp_Loader"/>
</dbReference>
<organism evidence="1 2">
    <name type="scientific">Candidatus Dormiibacter inghamiae</name>
    <dbReference type="NCBI Taxonomy" id="3127013"/>
    <lineage>
        <taxon>Bacteria</taxon>
        <taxon>Bacillati</taxon>
        <taxon>Candidatus Dormiibacterota</taxon>
        <taxon>Candidatus Dormibacteria</taxon>
        <taxon>Candidatus Dormibacterales</taxon>
        <taxon>Candidatus Dormibacteraceae</taxon>
        <taxon>Candidatus Dormiibacter</taxon>
    </lineage>
</organism>
<dbReference type="PANTHER" id="PTHR11669:SF8">
    <property type="entry name" value="DNA POLYMERASE III SUBUNIT DELTA"/>
    <property type="match status" value="1"/>
</dbReference>